<sequence length="225" mass="24251">MERPISKCSSGMSSPLFTPFLLFPQNVCRVCQAGTFIVAAQGIGTSAYRVARVAQSVVSLSLAFPEHQPHLTYDSFPLPSLHKIPQVKTRLHATRQEKNKSPSSSGAFASSSSETLSLPRLSKGYKDSCLPLQTGASHLKCEERERKGKKSDRCLSCSRNGQPSPGSARICGWIPEEGGSVEEKETVQAVARPQPASASLSHAPTCIEKPADCITAATHWSRKIS</sequence>
<gene>
    <name evidence="2" type="ORF">B0T16DRAFT_418832</name>
</gene>
<accession>A0AA39XVD9</accession>
<evidence type="ECO:0000313" key="2">
    <source>
        <dbReference type="EMBL" id="KAK0640963.1"/>
    </source>
</evidence>
<name>A0AA39XVD9_9PEZI</name>
<feature type="region of interest" description="Disordered" evidence="1">
    <location>
        <begin position="92"/>
        <end position="112"/>
    </location>
</feature>
<evidence type="ECO:0000313" key="3">
    <source>
        <dbReference type="Proteomes" id="UP001174936"/>
    </source>
</evidence>
<protein>
    <submittedName>
        <fullName evidence="2">Uncharacterized protein</fullName>
    </submittedName>
</protein>
<dbReference type="AlphaFoldDB" id="A0AA39XVD9"/>
<keyword evidence="3" id="KW-1185">Reference proteome</keyword>
<dbReference type="EMBL" id="JAULSV010000006">
    <property type="protein sequence ID" value="KAK0640963.1"/>
    <property type="molecule type" value="Genomic_DNA"/>
</dbReference>
<organism evidence="2 3">
    <name type="scientific">Cercophora newfieldiana</name>
    <dbReference type="NCBI Taxonomy" id="92897"/>
    <lineage>
        <taxon>Eukaryota</taxon>
        <taxon>Fungi</taxon>
        <taxon>Dikarya</taxon>
        <taxon>Ascomycota</taxon>
        <taxon>Pezizomycotina</taxon>
        <taxon>Sordariomycetes</taxon>
        <taxon>Sordariomycetidae</taxon>
        <taxon>Sordariales</taxon>
        <taxon>Lasiosphaeriaceae</taxon>
        <taxon>Cercophora</taxon>
    </lineage>
</organism>
<proteinExistence type="predicted"/>
<dbReference type="Proteomes" id="UP001174936">
    <property type="component" value="Unassembled WGS sequence"/>
</dbReference>
<comment type="caution">
    <text evidence="2">The sequence shown here is derived from an EMBL/GenBank/DDBJ whole genome shotgun (WGS) entry which is preliminary data.</text>
</comment>
<evidence type="ECO:0000256" key="1">
    <source>
        <dbReference type="SAM" id="MobiDB-lite"/>
    </source>
</evidence>
<reference evidence="2" key="1">
    <citation type="submission" date="2023-06" db="EMBL/GenBank/DDBJ databases">
        <title>Genome-scale phylogeny and comparative genomics of the fungal order Sordariales.</title>
        <authorList>
            <consortium name="Lawrence Berkeley National Laboratory"/>
            <person name="Hensen N."/>
            <person name="Bonometti L."/>
            <person name="Westerberg I."/>
            <person name="Brannstrom I.O."/>
            <person name="Guillou S."/>
            <person name="Cros-Aarteil S."/>
            <person name="Calhoun S."/>
            <person name="Haridas S."/>
            <person name="Kuo A."/>
            <person name="Mondo S."/>
            <person name="Pangilinan J."/>
            <person name="Riley R."/>
            <person name="Labutti K."/>
            <person name="Andreopoulos B."/>
            <person name="Lipzen A."/>
            <person name="Chen C."/>
            <person name="Yanf M."/>
            <person name="Daum C."/>
            <person name="Ng V."/>
            <person name="Clum A."/>
            <person name="Steindorff A."/>
            <person name="Ohm R."/>
            <person name="Martin F."/>
            <person name="Silar P."/>
            <person name="Natvig D."/>
            <person name="Lalanne C."/>
            <person name="Gautier V."/>
            <person name="Ament-Velasquez S.L."/>
            <person name="Kruys A."/>
            <person name="Hutchinson M.I."/>
            <person name="Powell A.J."/>
            <person name="Barry K."/>
            <person name="Miller A.N."/>
            <person name="Grigoriev I.V."/>
            <person name="Debuchy R."/>
            <person name="Gladieux P."/>
            <person name="Thoren M.H."/>
            <person name="Johannesson H."/>
        </authorList>
    </citation>
    <scope>NUCLEOTIDE SEQUENCE</scope>
    <source>
        <strain evidence="2">SMH2532-1</strain>
    </source>
</reference>
<feature type="compositionally biased region" description="Low complexity" evidence="1">
    <location>
        <begin position="101"/>
        <end position="112"/>
    </location>
</feature>